<accession>A0AA88NBX4</accession>
<sequence>MERRGTEHGEEREMFSRGIITLLFLTLFISPRDTKKPVSQDQLVTSRELWSGEGAEETKATAVLASWRGDKVTRSSFQAISVTSRPCPGKVDLTAERWPARTRREDSKERSLSLTRCPPLPQLHACSGCSLLSLHVDVFIQSASALSRSPSVFLKTPSPSSPQSFFFSL</sequence>
<name>A0AA88NBX4_CHASR</name>
<evidence type="ECO:0000313" key="2">
    <source>
        <dbReference type="Proteomes" id="UP001187415"/>
    </source>
</evidence>
<dbReference type="EMBL" id="JAUPFM010000005">
    <property type="protein sequence ID" value="KAK2851086.1"/>
    <property type="molecule type" value="Genomic_DNA"/>
</dbReference>
<comment type="caution">
    <text evidence="1">The sequence shown here is derived from an EMBL/GenBank/DDBJ whole genome shotgun (WGS) entry which is preliminary data.</text>
</comment>
<keyword evidence="2" id="KW-1185">Reference proteome</keyword>
<evidence type="ECO:0000313" key="1">
    <source>
        <dbReference type="EMBL" id="KAK2851086.1"/>
    </source>
</evidence>
<dbReference type="Proteomes" id="UP001187415">
    <property type="component" value="Unassembled WGS sequence"/>
</dbReference>
<proteinExistence type="predicted"/>
<dbReference type="AlphaFoldDB" id="A0AA88NBX4"/>
<protein>
    <submittedName>
        <fullName evidence="1">Uncharacterized protein</fullName>
    </submittedName>
</protein>
<reference evidence="1" key="1">
    <citation type="submission" date="2023-07" db="EMBL/GenBank/DDBJ databases">
        <title>Chromosome-level Genome Assembly of Striped Snakehead (Channa striata).</title>
        <authorList>
            <person name="Liu H."/>
        </authorList>
    </citation>
    <scope>NUCLEOTIDE SEQUENCE</scope>
    <source>
        <strain evidence="1">Gz</strain>
        <tissue evidence="1">Muscle</tissue>
    </source>
</reference>
<gene>
    <name evidence="1" type="ORF">Q5P01_007362</name>
</gene>
<organism evidence="1 2">
    <name type="scientific">Channa striata</name>
    <name type="common">Snakehead murrel</name>
    <name type="synonym">Ophicephalus striatus</name>
    <dbReference type="NCBI Taxonomy" id="64152"/>
    <lineage>
        <taxon>Eukaryota</taxon>
        <taxon>Metazoa</taxon>
        <taxon>Chordata</taxon>
        <taxon>Craniata</taxon>
        <taxon>Vertebrata</taxon>
        <taxon>Euteleostomi</taxon>
        <taxon>Actinopterygii</taxon>
        <taxon>Neopterygii</taxon>
        <taxon>Teleostei</taxon>
        <taxon>Neoteleostei</taxon>
        <taxon>Acanthomorphata</taxon>
        <taxon>Anabantaria</taxon>
        <taxon>Anabantiformes</taxon>
        <taxon>Channoidei</taxon>
        <taxon>Channidae</taxon>
        <taxon>Channa</taxon>
    </lineage>
</organism>